<accession>A0ABP8CJ93</accession>
<protein>
    <recommendedName>
        <fullName evidence="5">DUF3696 domain-containing protein</fullName>
    </recommendedName>
</protein>
<name>A0ABP8CJ93_9ACTN</name>
<reference evidence="4" key="1">
    <citation type="journal article" date="2019" name="Int. J. Syst. Evol. Microbiol.">
        <title>The Global Catalogue of Microorganisms (GCM) 10K type strain sequencing project: providing services to taxonomists for standard genome sequencing and annotation.</title>
        <authorList>
            <consortium name="The Broad Institute Genomics Platform"/>
            <consortium name="The Broad Institute Genome Sequencing Center for Infectious Disease"/>
            <person name="Wu L."/>
            <person name="Ma J."/>
        </authorList>
    </citation>
    <scope>NUCLEOTIDE SEQUENCE [LARGE SCALE GENOMIC DNA]</scope>
    <source>
        <strain evidence="4">JCM 17440</strain>
    </source>
</reference>
<evidence type="ECO:0000313" key="3">
    <source>
        <dbReference type="EMBL" id="GAA4239991.1"/>
    </source>
</evidence>
<dbReference type="InterPro" id="IPR051396">
    <property type="entry name" value="Bact_Antivir_Def_Nuclease"/>
</dbReference>
<evidence type="ECO:0000259" key="1">
    <source>
        <dbReference type="Pfam" id="PF12476"/>
    </source>
</evidence>
<feature type="domain" description="DUF3696" evidence="1">
    <location>
        <begin position="361"/>
        <end position="407"/>
    </location>
</feature>
<evidence type="ECO:0008006" key="5">
    <source>
        <dbReference type="Google" id="ProtNLM"/>
    </source>
</evidence>
<dbReference type="Proteomes" id="UP001501710">
    <property type="component" value="Unassembled WGS sequence"/>
</dbReference>
<dbReference type="Gene3D" id="3.40.50.300">
    <property type="entry name" value="P-loop containing nucleotide triphosphate hydrolases"/>
    <property type="match status" value="1"/>
</dbReference>
<dbReference type="PANTHER" id="PTHR43581:SF2">
    <property type="entry name" value="EXCINUCLEASE ATPASE SUBUNIT"/>
    <property type="match status" value="1"/>
</dbReference>
<feature type="domain" description="Endonuclease GajA/Old nuclease/RecF-like AAA" evidence="2">
    <location>
        <begin position="3"/>
        <end position="48"/>
    </location>
</feature>
<dbReference type="InterPro" id="IPR022532">
    <property type="entry name" value="DUF3696"/>
</dbReference>
<feature type="domain" description="Endonuclease GajA/Old nuclease/RecF-like AAA" evidence="2">
    <location>
        <begin position="262"/>
        <end position="347"/>
    </location>
</feature>
<dbReference type="PIRSF" id="PIRSF034888">
    <property type="entry name" value="P-loop_UCP034888"/>
    <property type="match status" value="1"/>
</dbReference>
<evidence type="ECO:0000313" key="4">
    <source>
        <dbReference type="Proteomes" id="UP001501710"/>
    </source>
</evidence>
<dbReference type="InterPro" id="IPR014592">
    <property type="entry name" value="P-loop_UCP034888"/>
</dbReference>
<dbReference type="SUPFAM" id="SSF52540">
    <property type="entry name" value="P-loop containing nucleoside triphosphate hydrolases"/>
    <property type="match status" value="1"/>
</dbReference>
<dbReference type="InterPro" id="IPR027417">
    <property type="entry name" value="P-loop_NTPase"/>
</dbReference>
<dbReference type="InterPro" id="IPR041685">
    <property type="entry name" value="AAA_GajA/Old/RecF-like"/>
</dbReference>
<dbReference type="EMBL" id="BAABAS010000021">
    <property type="protein sequence ID" value="GAA4239991.1"/>
    <property type="molecule type" value="Genomic_DNA"/>
</dbReference>
<evidence type="ECO:0000259" key="2">
    <source>
        <dbReference type="Pfam" id="PF13175"/>
    </source>
</evidence>
<keyword evidence="4" id="KW-1185">Reference proteome</keyword>
<organism evidence="3 4">
    <name type="scientific">Actinomadura meridiana</name>
    <dbReference type="NCBI Taxonomy" id="559626"/>
    <lineage>
        <taxon>Bacteria</taxon>
        <taxon>Bacillati</taxon>
        <taxon>Actinomycetota</taxon>
        <taxon>Actinomycetes</taxon>
        <taxon>Streptosporangiales</taxon>
        <taxon>Thermomonosporaceae</taxon>
        <taxon>Actinomadura</taxon>
    </lineage>
</organism>
<sequence length="421" mass="48175">MDMALAKLSLRNYRCFAERQDIELRPITVVLGKNNSGKSALVRAPIILQTGIRNDHSVPLDLEQLGDEAPDFIDLVHRRLELSNFSVELVLTGTQGEEYELQATIQNVPELLTQRVLEWRLRSDDHEADYRWVIGDASGEPEQNFYAPSERSAEPVWLDFRGLLPVELTNHVGTEWFDPARIRSSFDIIRHLGPFRIKPRRTVRLPVREPSQDEFGSLTDEILVYDHVRGKHRLTEKINEYLRGPLPEWEVEVQPHLHGFSVGLKSRRTGLWVPATDSGTGIVQILPFLVRRAQDELKPPERDVLELIEEPELHLHPSAQAMLADLYIRAVNNGSVRFLVETHSETFLLRLRRRVAEGDLDAKRLALYFVDDDGGSSIVRRINVDEFGNVDYWPEGIFDEGFEEVRALAEAQETRLESDAG</sequence>
<dbReference type="Pfam" id="PF13175">
    <property type="entry name" value="AAA_15"/>
    <property type="match status" value="2"/>
</dbReference>
<dbReference type="Pfam" id="PF12476">
    <property type="entry name" value="DUF3696"/>
    <property type="match status" value="1"/>
</dbReference>
<gene>
    <name evidence="3" type="ORF">GCM10022254_63020</name>
</gene>
<proteinExistence type="predicted"/>
<comment type="caution">
    <text evidence="3">The sequence shown here is derived from an EMBL/GenBank/DDBJ whole genome shotgun (WGS) entry which is preliminary data.</text>
</comment>
<dbReference type="PANTHER" id="PTHR43581">
    <property type="entry name" value="ATP/GTP PHOSPHATASE"/>
    <property type="match status" value="1"/>
</dbReference>